<protein>
    <submittedName>
        <fullName evidence="4">Acyl-CoA-binding protein</fullName>
    </submittedName>
</protein>
<dbReference type="Gene3D" id="1.20.80.10">
    <property type="match status" value="1"/>
</dbReference>
<proteinExistence type="inferred from homology"/>
<dbReference type="Pfam" id="PF00887">
    <property type="entry name" value="ACBP"/>
    <property type="match status" value="1"/>
</dbReference>
<name>A0AAD9QHY5_ACRCE</name>
<accession>A0AAD9QHY5</accession>
<gene>
    <name evidence="4" type="ORF">P5673_015724</name>
</gene>
<evidence type="ECO:0000256" key="2">
    <source>
        <dbReference type="ARBA" id="ARBA00023121"/>
    </source>
</evidence>
<dbReference type="InterPro" id="IPR014352">
    <property type="entry name" value="FERM/acyl-CoA-bd_prot_sf"/>
</dbReference>
<dbReference type="EMBL" id="JARQWQ010000033">
    <property type="protein sequence ID" value="KAK2561250.1"/>
    <property type="molecule type" value="Genomic_DNA"/>
</dbReference>
<dbReference type="PRINTS" id="PR00689">
    <property type="entry name" value="ACOABINDINGP"/>
</dbReference>
<comment type="caution">
    <text evidence="4">The sequence shown here is derived from an EMBL/GenBank/DDBJ whole genome shotgun (WGS) entry which is preliminary data.</text>
</comment>
<reference evidence="4" key="2">
    <citation type="journal article" date="2023" name="Science">
        <title>Genomic signatures of disease resistance in endangered staghorn corals.</title>
        <authorList>
            <person name="Vollmer S.V."/>
            <person name="Selwyn J.D."/>
            <person name="Despard B.A."/>
            <person name="Roesel C.L."/>
        </authorList>
    </citation>
    <scope>NUCLEOTIDE SEQUENCE</scope>
    <source>
        <strain evidence="4">K2</strain>
    </source>
</reference>
<dbReference type="InterPro" id="IPR035984">
    <property type="entry name" value="Acyl-CoA-binding_sf"/>
</dbReference>
<dbReference type="AlphaFoldDB" id="A0AAD9QHY5"/>
<keyword evidence="2" id="KW-0446">Lipid-binding</keyword>
<reference evidence="4" key="1">
    <citation type="journal article" date="2023" name="G3 (Bethesda)">
        <title>Whole genome assembly and annotation of the endangered Caribbean coral Acropora cervicornis.</title>
        <authorList>
            <person name="Selwyn J.D."/>
            <person name="Vollmer S.V."/>
        </authorList>
    </citation>
    <scope>NUCLEOTIDE SEQUENCE</scope>
    <source>
        <strain evidence="4">K2</strain>
    </source>
</reference>
<dbReference type="GO" id="GO:0000062">
    <property type="term" value="F:fatty-acyl-CoA binding"/>
    <property type="evidence" value="ECO:0007669"/>
    <property type="project" value="InterPro"/>
</dbReference>
<dbReference type="PANTHER" id="PTHR23310">
    <property type="entry name" value="ACYL-COA-BINDING PROTEIN, ACBP"/>
    <property type="match status" value="1"/>
</dbReference>
<feature type="domain" description="ACB" evidence="3">
    <location>
        <begin position="1"/>
        <end position="64"/>
    </location>
</feature>
<organism evidence="4 5">
    <name type="scientific">Acropora cervicornis</name>
    <name type="common">Staghorn coral</name>
    <dbReference type="NCBI Taxonomy" id="6130"/>
    <lineage>
        <taxon>Eukaryota</taxon>
        <taxon>Metazoa</taxon>
        <taxon>Cnidaria</taxon>
        <taxon>Anthozoa</taxon>
        <taxon>Hexacorallia</taxon>
        <taxon>Scleractinia</taxon>
        <taxon>Astrocoeniina</taxon>
        <taxon>Acroporidae</taxon>
        <taxon>Acropora</taxon>
    </lineage>
</organism>
<dbReference type="InterPro" id="IPR000582">
    <property type="entry name" value="Acyl-CoA-binding_protein"/>
</dbReference>
<evidence type="ECO:0000259" key="3">
    <source>
        <dbReference type="PROSITE" id="PS51228"/>
    </source>
</evidence>
<dbReference type="Proteomes" id="UP001249851">
    <property type="component" value="Unassembled WGS sequence"/>
</dbReference>
<dbReference type="PANTHER" id="PTHR23310:SF62">
    <property type="entry name" value="ACYL-COA BINDING PROTEIN 1, ISOFORM A"/>
    <property type="match status" value="1"/>
</dbReference>
<evidence type="ECO:0000256" key="1">
    <source>
        <dbReference type="ARBA" id="ARBA00005567"/>
    </source>
</evidence>
<dbReference type="GO" id="GO:0006631">
    <property type="term" value="P:fatty acid metabolic process"/>
    <property type="evidence" value="ECO:0007669"/>
    <property type="project" value="TreeGrafter"/>
</dbReference>
<dbReference type="PROSITE" id="PS51228">
    <property type="entry name" value="ACB_2"/>
    <property type="match status" value="1"/>
</dbReference>
<sequence>MSEAFLKAAEEVKTFKTEPSDSDKLELYAFYKQATVGDCNTGTSKDAAETAYIAKVEELKKTCS</sequence>
<dbReference type="SUPFAM" id="SSF47027">
    <property type="entry name" value="Acyl-CoA binding protein"/>
    <property type="match status" value="1"/>
</dbReference>
<comment type="similarity">
    <text evidence="1">Belongs to the ACBP family.</text>
</comment>
<evidence type="ECO:0000313" key="4">
    <source>
        <dbReference type="EMBL" id="KAK2561250.1"/>
    </source>
</evidence>
<evidence type="ECO:0000313" key="5">
    <source>
        <dbReference type="Proteomes" id="UP001249851"/>
    </source>
</evidence>
<keyword evidence="5" id="KW-1185">Reference proteome</keyword>